<dbReference type="GO" id="GO:0008509">
    <property type="term" value="F:monoatomic anion transmembrane transporter activity"/>
    <property type="evidence" value="ECO:0007669"/>
    <property type="project" value="InterPro"/>
</dbReference>
<dbReference type="Gene3D" id="3.40.930.10">
    <property type="entry name" value="Mannitol-specific EII, Chain A"/>
    <property type="match status" value="1"/>
</dbReference>
<dbReference type="GO" id="GO:0008510">
    <property type="term" value="F:sodium:bicarbonate symporter activity"/>
    <property type="evidence" value="ECO:0007669"/>
    <property type="project" value="TreeGrafter"/>
</dbReference>
<evidence type="ECO:0000259" key="10">
    <source>
        <dbReference type="Pfam" id="PF00955"/>
    </source>
</evidence>
<dbReference type="PANTHER" id="PTHR11453:SF36">
    <property type="entry name" value="ANION EXCHANGE PROTEIN"/>
    <property type="match status" value="1"/>
</dbReference>
<protein>
    <recommendedName>
        <fullName evidence="9">Anion exchange protein</fullName>
    </recommendedName>
</protein>
<evidence type="ECO:0000256" key="8">
    <source>
        <dbReference type="ARBA" id="ARBA00023136"/>
    </source>
</evidence>
<keyword evidence="3 9" id="KW-0813">Transport</keyword>
<evidence type="ECO:0000256" key="2">
    <source>
        <dbReference type="ARBA" id="ARBA00010993"/>
    </source>
</evidence>
<evidence type="ECO:0000256" key="3">
    <source>
        <dbReference type="ARBA" id="ARBA00022448"/>
    </source>
</evidence>
<feature type="transmembrane region" description="Helical" evidence="9">
    <location>
        <begin position="668"/>
        <end position="688"/>
    </location>
</feature>
<dbReference type="STRING" id="70415.A0A5S6QAA9"/>
<dbReference type="GO" id="GO:0005886">
    <property type="term" value="C:plasma membrane"/>
    <property type="evidence" value="ECO:0007669"/>
    <property type="project" value="UniProtKB-SubCell"/>
</dbReference>
<dbReference type="NCBIfam" id="TIGR00834">
    <property type="entry name" value="ae"/>
    <property type="match status" value="1"/>
</dbReference>
<feature type="transmembrane region" description="Helical" evidence="9">
    <location>
        <begin position="386"/>
        <end position="406"/>
    </location>
</feature>
<keyword evidence="12" id="KW-1185">Reference proteome</keyword>
<evidence type="ECO:0000313" key="12">
    <source>
        <dbReference type="Proteomes" id="UP000046395"/>
    </source>
</evidence>
<dbReference type="InterPro" id="IPR016152">
    <property type="entry name" value="PTrfase/Anion_transptr"/>
</dbReference>
<evidence type="ECO:0000256" key="5">
    <source>
        <dbReference type="ARBA" id="ARBA00022692"/>
    </source>
</evidence>
<dbReference type="SUPFAM" id="SSF55804">
    <property type="entry name" value="Phoshotransferase/anion transport protein"/>
    <property type="match status" value="1"/>
</dbReference>
<feature type="transmembrane region" description="Helical" evidence="9">
    <location>
        <begin position="504"/>
        <end position="522"/>
    </location>
</feature>
<evidence type="ECO:0000256" key="6">
    <source>
        <dbReference type="ARBA" id="ARBA00022989"/>
    </source>
</evidence>
<feature type="transmembrane region" description="Helical" evidence="9">
    <location>
        <begin position="797"/>
        <end position="821"/>
    </location>
</feature>
<dbReference type="WBParaSite" id="TMUE_0000000699.1">
    <property type="protein sequence ID" value="TMUE_0000000699.1"/>
    <property type="gene ID" value="WBGene00296624"/>
</dbReference>
<evidence type="ECO:0000259" key="11">
    <source>
        <dbReference type="Pfam" id="PF07565"/>
    </source>
</evidence>
<keyword evidence="4" id="KW-1003">Cell membrane</keyword>
<keyword evidence="6 9" id="KW-1133">Transmembrane helix</keyword>
<name>A0A5S6QAA9_TRIMR</name>
<keyword evidence="7 9" id="KW-0406">Ion transport</keyword>
<feature type="domain" description="Band 3 cytoplasmic" evidence="11">
    <location>
        <begin position="45"/>
        <end position="312"/>
    </location>
</feature>
<reference evidence="12" key="1">
    <citation type="submission" date="2013-11" db="EMBL/GenBank/DDBJ databases">
        <authorList>
            <person name="Aslett M."/>
        </authorList>
    </citation>
    <scope>NUCLEOTIDE SEQUENCE [LARGE SCALE GENOMIC DNA]</scope>
    <source>
        <strain evidence="12">Edinburgh</strain>
    </source>
</reference>
<sequence>MAAGRNAESKEVALMFAEQPNEEVKFMLDSVGIGDTSRNTDQAPIFCELLELHEQTESEDYVWREKARWVKYEETVEISGERWSKPHISLLDYQSLLTLRMLLENGIMLFDCEPSDYADLVGKLTDGFVRHQYIDDGMAAHLERLLLSPKHHVKDNLAALKKVLLFTMKDRKRTSEKSIVSTPLSETALSDLKLSAVHSFTRKLQESTVVAVLLVGFTDVVKRIGCAFVRLRVDQTIPTLSEVSLPIRYVFVLLAPSDSFADVVSVGRCFASILIDSPSAKYLSDSTSGEQLTRVVDEFVRRARIIPPNKVPYDICLDVNKINSEDVVADSMQKSTPEQSSHFNMEGLLYTGRIFGGLLDDIKRIFPCYLSGLTDAFTSFSACSQVVAATLFLFLTNLANIIIFGAVMSHSLDHQMGIMECIISGCVSGVLFSLLSGQPLNILSATGPVLIFESIFYHVCQSHGIDFMAARGWLCMWTAVIIILLVAFDVSFLVAFITRFTEELFATLIAVIFIVEAIQGMVKIYNEHPIITNPQELFDEPPCHCVRNSSNGSSTFMWANFTVEDCESDGGTAHGLRCHFYPDIFLFSLLLFLVAYLIMHSLKKFRMSVFFPDKVREALSNFAPLFSILIATVLSEVVGLNVPKLVLPSTFRPSIDRRWIVNWLNIEAWWICIVTFFPAILLTILLVMDQQITAVIVNRPENLLKKGFGYHLDLLIVAVLTVTCGAFGLPIFVAATMLSISHIESLKVVSECKAPGEKPVFMGIREQRVSALVAHLLIGLSILLTSVHQMIPLPALLGVFLHMGFSCLFEQQFVQRILLLFSPIKHQPNYKFLGIVPLRRIFKFTAIQAVAFVILCAVKYTKSISLFFPLMLLVMVIIRKLLDRIFSRHDLQALDDLLPQWSQLKGGKARS</sequence>
<dbReference type="InterPro" id="IPR003020">
    <property type="entry name" value="HCO3_transpt_euk"/>
</dbReference>
<feature type="transmembrane region" description="Helical" evidence="9">
    <location>
        <begin position="841"/>
        <end position="860"/>
    </location>
</feature>
<evidence type="ECO:0000256" key="4">
    <source>
        <dbReference type="ARBA" id="ARBA00022475"/>
    </source>
</evidence>
<keyword evidence="5 9" id="KW-0812">Transmembrane</keyword>
<reference evidence="13 14" key="3">
    <citation type="submission" date="2019-12" db="UniProtKB">
        <authorList>
            <consortium name="WormBaseParasite"/>
        </authorList>
    </citation>
    <scope>IDENTIFICATION</scope>
</reference>
<evidence type="ECO:0000256" key="7">
    <source>
        <dbReference type="ARBA" id="ARBA00023065"/>
    </source>
</evidence>
<keyword evidence="8 9" id="KW-0472">Membrane</keyword>
<feature type="transmembrane region" description="Helical" evidence="9">
    <location>
        <begin position="584"/>
        <end position="602"/>
    </location>
</feature>
<dbReference type="GO" id="GO:0005452">
    <property type="term" value="F:solute:inorganic anion antiporter activity"/>
    <property type="evidence" value="ECO:0007669"/>
    <property type="project" value="InterPro"/>
</dbReference>
<dbReference type="Gene3D" id="1.10.287.570">
    <property type="entry name" value="Helical hairpin bin"/>
    <property type="match status" value="1"/>
</dbReference>
<feature type="transmembrane region" description="Helical" evidence="9">
    <location>
        <begin position="708"/>
        <end position="738"/>
    </location>
</feature>
<evidence type="ECO:0000256" key="1">
    <source>
        <dbReference type="ARBA" id="ARBA00004651"/>
    </source>
</evidence>
<evidence type="ECO:0000313" key="14">
    <source>
        <dbReference type="WBParaSite" id="TMUE_1000004261.1"/>
    </source>
</evidence>
<dbReference type="PANTHER" id="PTHR11453">
    <property type="entry name" value="ANION EXCHANGE PROTEIN"/>
    <property type="match status" value="1"/>
</dbReference>
<dbReference type="InterPro" id="IPR013769">
    <property type="entry name" value="Band3_cytoplasmic_dom"/>
</dbReference>
<evidence type="ECO:0000256" key="9">
    <source>
        <dbReference type="RuleBase" id="RU362035"/>
    </source>
</evidence>
<dbReference type="GO" id="GO:0051453">
    <property type="term" value="P:regulation of intracellular pH"/>
    <property type="evidence" value="ECO:0007669"/>
    <property type="project" value="TreeGrafter"/>
</dbReference>
<evidence type="ECO:0000313" key="13">
    <source>
        <dbReference type="WBParaSite" id="TMUE_0000000699.1"/>
    </source>
</evidence>
<feature type="transmembrane region" description="Helical" evidence="9">
    <location>
        <begin position="472"/>
        <end position="498"/>
    </location>
</feature>
<dbReference type="Proteomes" id="UP000046395">
    <property type="component" value="Unassembled WGS sequence"/>
</dbReference>
<dbReference type="PRINTS" id="PR01231">
    <property type="entry name" value="HCO3TRNSPORT"/>
</dbReference>
<dbReference type="InterPro" id="IPR011531">
    <property type="entry name" value="HCO3_transpt-like_TM_dom"/>
</dbReference>
<feature type="transmembrane region" description="Helical" evidence="9">
    <location>
        <begin position="622"/>
        <end position="647"/>
    </location>
</feature>
<reference evidence="12" key="2">
    <citation type="submission" date="2014-03" db="EMBL/GenBank/DDBJ databases">
        <title>The whipworm genome and dual-species transcriptomics of an intimate host-pathogen interaction.</title>
        <authorList>
            <person name="Foth B.J."/>
            <person name="Tsai I.J."/>
            <person name="Reid A.J."/>
            <person name="Bancroft A.J."/>
            <person name="Nichol S."/>
            <person name="Tracey A."/>
            <person name="Holroyd N."/>
            <person name="Cotton J.A."/>
            <person name="Stanley E.J."/>
            <person name="Zarowiecki M."/>
            <person name="Liu J.Z."/>
            <person name="Huckvale T."/>
            <person name="Cooper P.J."/>
            <person name="Grencis R.K."/>
            <person name="Berriman M."/>
        </authorList>
    </citation>
    <scope>NUCLEOTIDE SEQUENCE [LARGE SCALE GENOMIC DNA]</scope>
    <source>
        <strain evidence="12">Edinburgh</strain>
    </source>
</reference>
<dbReference type="WBParaSite" id="TMUE_1000004261.1">
    <property type="protein sequence ID" value="TMUE_1000004261.1"/>
    <property type="gene ID" value="WBGene00298895"/>
</dbReference>
<feature type="transmembrane region" description="Helical" evidence="9">
    <location>
        <begin position="418"/>
        <end position="436"/>
    </location>
</feature>
<comment type="subcellular location">
    <subcellularLocation>
        <location evidence="1">Cell membrane</location>
        <topology evidence="1">Multi-pass membrane protein</topology>
    </subcellularLocation>
    <subcellularLocation>
        <location evidence="9">Membrane</location>
        <topology evidence="9">Multi-pass membrane protein</topology>
    </subcellularLocation>
</comment>
<dbReference type="AlphaFoldDB" id="A0A5S6QAA9"/>
<proteinExistence type="inferred from homology"/>
<comment type="similarity">
    <text evidence="2 9">Belongs to the anion exchanger (TC 2.A.31) family.</text>
</comment>
<feature type="domain" description="Bicarbonate transporter-like transmembrane" evidence="10">
    <location>
        <begin position="353"/>
        <end position="898"/>
    </location>
</feature>
<organism evidence="12 14">
    <name type="scientific">Trichuris muris</name>
    <name type="common">Mouse whipworm</name>
    <dbReference type="NCBI Taxonomy" id="70415"/>
    <lineage>
        <taxon>Eukaryota</taxon>
        <taxon>Metazoa</taxon>
        <taxon>Ecdysozoa</taxon>
        <taxon>Nematoda</taxon>
        <taxon>Enoplea</taxon>
        <taxon>Dorylaimia</taxon>
        <taxon>Trichinellida</taxon>
        <taxon>Trichuridae</taxon>
        <taxon>Trichuris</taxon>
    </lineage>
</organism>
<dbReference type="Pfam" id="PF00955">
    <property type="entry name" value="HCO3_cotransp"/>
    <property type="match status" value="1"/>
</dbReference>
<accession>A0A5S6QAA9</accession>
<dbReference type="Pfam" id="PF07565">
    <property type="entry name" value="Band_3_cyto"/>
    <property type="match status" value="1"/>
</dbReference>